<dbReference type="InterPro" id="IPR004252">
    <property type="entry name" value="Probable_transposase_24"/>
</dbReference>
<organism evidence="2 3">
    <name type="scientific">Colocasia esculenta</name>
    <name type="common">Wild taro</name>
    <name type="synonym">Arum esculentum</name>
    <dbReference type="NCBI Taxonomy" id="4460"/>
    <lineage>
        <taxon>Eukaryota</taxon>
        <taxon>Viridiplantae</taxon>
        <taxon>Streptophyta</taxon>
        <taxon>Embryophyta</taxon>
        <taxon>Tracheophyta</taxon>
        <taxon>Spermatophyta</taxon>
        <taxon>Magnoliopsida</taxon>
        <taxon>Liliopsida</taxon>
        <taxon>Araceae</taxon>
        <taxon>Aroideae</taxon>
        <taxon>Colocasieae</taxon>
        <taxon>Colocasia</taxon>
    </lineage>
</organism>
<sequence>LGDDVELPASSDESVEAPSLSKENEVEEVDLEQPEIQLGDSDEEEYISDQNESDNEDVNAKFDISPTSEDEMENLKIWFEDGVGLLQVGGERVVGGDLLPFLHLYHRPLHCYHRQTYDLYTGTTDLCTSTTGRPMTSAPLPLTAGRLTASASPSHMASGSTPPPSEPVHADDETSHHEGEGSYNETMQAVWINEGNHRFTEYSDELHARSAWTTTARANFKHLMYNVRKNAERACASTDKNQWKEHGPVWMRKEYWTELCDIWGAGKWNENSSKAKQNRAAHPEANVHTSGSISFATHKARLEVQVKRPPQFQELFYETHKKKGTNYYISKKSWEVAELYSRGIDERYGDDSQRPELDPDIWVAASGAPKKGHVYGFRHSLGTTRVISSCSSSVSHATSPFITPAAPGGSSSVAPTMTPDMFRVIVNETVSHNISTIVSQTVSQMLAKLRIPGNRAPPAQQP</sequence>
<reference evidence="2" key="1">
    <citation type="submission" date="2017-07" db="EMBL/GenBank/DDBJ databases">
        <title>Taro Niue Genome Assembly and Annotation.</title>
        <authorList>
            <person name="Atibalentja N."/>
            <person name="Keating K."/>
            <person name="Fields C.J."/>
        </authorList>
    </citation>
    <scope>NUCLEOTIDE SEQUENCE</scope>
    <source>
        <strain evidence="2">Niue_2</strain>
        <tissue evidence="2">Leaf</tissue>
    </source>
</reference>
<comment type="caution">
    <text evidence="2">The sequence shown here is derived from an EMBL/GenBank/DDBJ whole genome shotgun (WGS) entry which is preliminary data.</text>
</comment>
<feature type="compositionally biased region" description="Polar residues" evidence="1">
    <location>
        <begin position="149"/>
        <end position="160"/>
    </location>
</feature>
<evidence type="ECO:0000313" key="2">
    <source>
        <dbReference type="EMBL" id="MQL82544.1"/>
    </source>
</evidence>
<feature type="non-terminal residue" evidence="2">
    <location>
        <position position="1"/>
    </location>
</feature>
<dbReference type="AlphaFoldDB" id="A0A843UKY3"/>
<feature type="region of interest" description="Disordered" evidence="1">
    <location>
        <begin position="1"/>
        <end position="60"/>
    </location>
</feature>
<feature type="compositionally biased region" description="Basic and acidic residues" evidence="1">
    <location>
        <begin position="168"/>
        <end position="180"/>
    </location>
</feature>
<dbReference type="EMBL" id="NMUH01000638">
    <property type="protein sequence ID" value="MQL82544.1"/>
    <property type="molecule type" value="Genomic_DNA"/>
</dbReference>
<feature type="non-terminal residue" evidence="2">
    <location>
        <position position="462"/>
    </location>
</feature>
<name>A0A843UKY3_COLES</name>
<dbReference type="Pfam" id="PF03004">
    <property type="entry name" value="Transposase_24"/>
    <property type="match status" value="1"/>
</dbReference>
<keyword evidence="3" id="KW-1185">Reference proteome</keyword>
<dbReference type="Proteomes" id="UP000652761">
    <property type="component" value="Unassembled WGS sequence"/>
</dbReference>
<evidence type="ECO:0000256" key="1">
    <source>
        <dbReference type="SAM" id="MobiDB-lite"/>
    </source>
</evidence>
<accession>A0A843UKY3</accession>
<evidence type="ECO:0000313" key="3">
    <source>
        <dbReference type="Proteomes" id="UP000652761"/>
    </source>
</evidence>
<protein>
    <submittedName>
        <fullName evidence="2">Uncharacterized protein</fullName>
    </submittedName>
</protein>
<proteinExistence type="predicted"/>
<feature type="region of interest" description="Disordered" evidence="1">
    <location>
        <begin position="148"/>
        <end position="183"/>
    </location>
</feature>
<gene>
    <name evidence="2" type="ORF">Taro_015009</name>
</gene>
<dbReference type="OrthoDB" id="651362at2759"/>
<feature type="compositionally biased region" description="Acidic residues" evidence="1">
    <location>
        <begin position="40"/>
        <end position="57"/>
    </location>
</feature>